<dbReference type="Proteomes" id="UP000708208">
    <property type="component" value="Unassembled WGS sequence"/>
</dbReference>
<proteinExistence type="predicted"/>
<accession>A0A8J2LDP3</accession>
<feature type="compositionally biased region" description="Low complexity" evidence="1">
    <location>
        <begin position="171"/>
        <end position="184"/>
    </location>
</feature>
<organism evidence="2 3">
    <name type="scientific">Allacma fusca</name>
    <dbReference type="NCBI Taxonomy" id="39272"/>
    <lineage>
        <taxon>Eukaryota</taxon>
        <taxon>Metazoa</taxon>
        <taxon>Ecdysozoa</taxon>
        <taxon>Arthropoda</taxon>
        <taxon>Hexapoda</taxon>
        <taxon>Collembola</taxon>
        <taxon>Symphypleona</taxon>
        <taxon>Sminthuridae</taxon>
        <taxon>Allacma</taxon>
    </lineage>
</organism>
<feature type="region of interest" description="Disordered" evidence="1">
    <location>
        <begin position="136"/>
        <end position="192"/>
    </location>
</feature>
<protein>
    <submittedName>
        <fullName evidence="2">Uncharacterized protein</fullName>
    </submittedName>
</protein>
<evidence type="ECO:0000313" key="2">
    <source>
        <dbReference type="EMBL" id="CAG7833328.1"/>
    </source>
</evidence>
<dbReference type="EMBL" id="CAJVCH010569841">
    <property type="protein sequence ID" value="CAG7833328.1"/>
    <property type="molecule type" value="Genomic_DNA"/>
</dbReference>
<dbReference type="AlphaFoldDB" id="A0A8J2LDP3"/>
<evidence type="ECO:0000313" key="3">
    <source>
        <dbReference type="Proteomes" id="UP000708208"/>
    </source>
</evidence>
<sequence length="192" mass="21478">MGLRAEFLTVQEDEDFGTLQALRSFMTDEATTYSALKSLRALQSWSPGSPHGCLHSNIYAYRLKDPTRNRANKNPCPDFDFSYSKVLPRNQKPLQLVQFVALLGKGNRNYSLMTSSQLGTGTNPSILNLSLNNTQSYHKSEPTQDTKPSVKQGAQQDTKSDTKQDSKIESNPTVTTNPPTETLNIYFTPLRK</sequence>
<feature type="compositionally biased region" description="Polar residues" evidence="1">
    <location>
        <begin position="145"/>
        <end position="157"/>
    </location>
</feature>
<comment type="caution">
    <text evidence="2">The sequence shown here is derived from an EMBL/GenBank/DDBJ whole genome shotgun (WGS) entry which is preliminary data.</text>
</comment>
<gene>
    <name evidence="2" type="ORF">AFUS01_LOCUS42966</name>
</gene>
<name>A0A8J2LDP3_9HEXA</name>
<keyword evidence="3" id="KW-1185">Reference proteome</keyword>
<feature type="compositionally biased region" description="Basic and acidic residues" evidence="1">
    <location>
        <begin position="158"/>
        <end position="168"/>
    </location>
</feature>
<reference evidence="2" key="1">
    <citation type="submission" date="2021-06" db="EMBL/GenBank/DDBJ databases">
        <authorList>
            <person name="Hodson N. C."/>
            <person name="Mongue J. A."/>
            <person name="Jaron S. K."/>
        </authorList>
    </citation>
    <scope>NUCLEOTIDE SEQUENCE</scope>
</reference>
<evidence type="ECO:0000256" key="1">
    <source>
        <dbReference type="SAM" id="MobiDB-lite"/>
    </source>
</evidence>